<dbReference type="AlphaFoldDB" id="A0A0D3F872"/>
<accession>A0A0D3F872</accession>
<protein>
    <recommendedName>
        <fullName evidence="4">SMP domain-containing protein</fullName>
    </recommendedName>
</protein>
<keyword evidence="3" id="KW-1185">Reference proteome</keyword>
<dbReference type="EnsemblPlants" id="OBART02G25870.1">
    <property type="protein sequence ID" value="OBART02G25870.1"/>
    <property type="gene ID" value="OBART02G25870"/>
</dbReference>
<reference evidence="2" key="1">
    <citation type="journal article" date="2009" name="Rice">
        <title>De Novo Next Generation Sequencing of Plant Genomes.</title>
        <authorList>
            <person name="Rounsley S."/>
            <person name="Marri P.R."/>
            <person name="Yu Y."/>
            <person name="He R."/>
            <person name="Sisneros N."/>
            <person name="Goicoechea J.L."/>
            <person name="Lee S.J."/>
            <person name="Angelova A."/>
            <person name="Kudrna D."/>
            <person name="Luo M."/>
            <person name="Affourtit J."/>
            <person name="Desany B."/>
            <person name="Knight J."/>
            <person name="Niazi F."/>
            <person name="Egholm M."/>
            <person name="Wing R.A."/>
        </authorList>
    </citation>
    <scope>NUCLEOTIDE SEQUENCE [LARGE SCALE GENOMIC DNA]</scope>
    <source>
        <strain evidence="2">cv. IRGC 105608</strain>
    </source>
</reference>
<evidence type="ECO:0000313" key="2">
    <source>
        <dbReference type="EnsemblPlants" id="OBART02G25870.1"/>
    </source>
</evidence>
<dbReference type="PaxDb" id="65489-OBART02G25870.1"/>
<sequence>MATPARRVEAVAAAVRRVEAAQLSATAARGVEAAAAAPGPSLSDLAEGERGANVRRRQMAARTGHMATPARRVEAVAAAVRRVEAAQLSATAARGVEAAAAAPGPSLSDLAEGERGANVGTGLGTGSYRRKRR</sequence>
<dbReference type="Proteomes" id="UP000026960">
    <property type="component" value="Chromosome 2"/>
</dbReference>
<proteinExistence type="predicted"/>
<feature type="region of interest" description="Disordered" evidence="1">
    <location>
        <begin position="94"/>
        <end position="133"/>
    </location>
</feature>
<organism evidence="2">
    <name type="scientific">Oryza barthii</name>
    <dbReference type="NCBI Taxonomy" id="65489"/>
    <lineage>
        <taxon>Eukaryota</taxon>
        <taxon>Viridiplantae</taxon>
        <taxon>Streptophyta</taxon>
        <taxon>Embryophyta</taxon>
        <taxon>Tracheophyta</taxon>
        <taxon>Spermatophyta</taxon>
        <taxon>Magnoliopsida</taxon>
        <taxon>Liliopsida</taxon>
        <taxon>Poales</taxon>
        <taxon>Poaceae</taxon>
        <taxon>BOP clade</taxon>
        <taxon>Oryzoideae</taxon>
        <taxon>Oryzeae</taxon>
        <taxon>Oryzinae</taxon>
        <taxon>Oryza</taxon>
    </lineage>
</organism>
<evidence type="ECO:0000313" key="3">
    <source>
        <dbReference type="Proteomes" id="UP000026960"/>
    </source>
</evidence>
<evidence type="ECO:0000256" key="1">
    <source>
        <dbReference type="SAM" id="MobiDB-lite"/>
    </source>
</evidence>
<reference evidence="2" key="2">
    <citation type="submission" date="2015-03" db="UniProtKB">
        <authorList>
            <consortium name="EnsemblPlants"/>
        </authorList>
    </citation>
    <scope>IDENTIFICATION</scope>
</reference>
<name>A0A0D3F872_9ORYZ</name>
<dbReference type="HOGENOM" id="CLU_1909866_0_0_1"/>
<evidence type="ECO:0008006" key="4">
    <source>
        <dbReference type="Google" id="ProtNLM"/>
    </source>
</evidence>
<dbReference type="Gramene" id="OBART02G25870.1">
    <property type="protein sequence ID" value="OBART02G25870.1"/>
    <property type="gene ID" value="OBART02G25870"/>
</dbReference>